<dbReference type="Gene3D" id="3.90.1150.140">
    <property type="match status" value="1"/>
</dbReference>
<gene>
    <name evidence="3" type="ORF">ACFQ41_05875</name>
</gene>
<dbReference type="Gene3D" id="3.40.50.12170">
    <property type="entry name" value="Uncharacterised protein PF07075, DUF1343"/>
    <property type="match status" value="1"/>
</dbReference>
<reference evidence="4" key="1">
    <citation type="journal article" date="2019" name="Int. J. Syst. Evol. Microbiol.">
        <title>The Global Catalogue of Microorganisms (GCM) 10K type strain sequencing project: providing services to taxonomists for standard genome sequencing and annotation.</title>
        <authorList>
            <consortium name="The Broad Institute Genomics Platform"/>
            <consortium name="The Broad Institute Genome Sequencing Center for Infectious Disease"/>
            <person name="Wu L."/>
            <person name="Ma J."/>
        </authorList>
    </citation>
    <scope>NUCLEOTIDE SEQUENCE [LARGE SCALE GENOMIC DNA]</scope>
    <source>
        <strain evidence="4">CCM 9110</strain>
    </source>
</reference>
<evidence type="ECO:0000313" key="3">
    <source>
        <dbReference type="EMBL" id="MFD1398832.1"/>
    </source>
</evidence>
<keyword evidence="4" id="KW-1185">Reference proteome</keyword>
<accession>A0ABW4BGL3</accession>
<proteinExistence type="predicted"/>
<organism evidence="3 4">
    <name type="scientific">Lacticaseibacillus suilingensis</name>
    <dbReference type="NCBI Taxonomy" id="2799577"/>
    <lineage>
        <taxon>Bacteria</taxon>
        <taxon>Bacillati</taxon>
        <taxon>Bacillota</taxon>
        <taxon>Bacilli</taxon>
        <taxon>Lactobacillales</taxon>
        <taxon>Lactobacillaceae</taxon>
        <taxon>Lacticaseibacillus</taxon>
    </lineage>
</organism>
<dbReference type="InterPro" id="IPR048502">
    <property type="entry name" value="NamZ_N"/>
</dbReference>
<dbReference type="EMBL" id="JBHTOA010000025">
    <property type="protein sequence ID" value="MFD1398832.1"/>
    <property type="molecule type" value="Genomic_DNA"/>
</dbReference>
<evidence type="ECO:0000259" key="2">
    <source>
        <dbReference type="Pfam" id="PF20732"/>
    </source>
</evidence>
<name>A0ABW4BGL3_9LACO</name>
<sequence>MTMELGNEAVNEYAALLAGKRVGLVTNFSGLTATFKPTYQVLNELSAGVTKLFTPEHGLHGIAGAGESVESYFDNALNLEVVSLYGSHRAPAGDDFTDIDVLAFDIQDIGVRYYTYIYTLLESMQAAAQANMPVLVFDRPLPLGRQQPVGQAMTHDYFSFVGLLPLPNRYELTIGELAAWIKDHLTPQLQLTVAIMRGWDASRNLLDNGLPWVAPSPNLATLDALRLYPGLCLLEGTNVSEGRGTVKPFEQFGAPWIDANQLANCLTETAAQDDHLRFQPVWFEPLASKHTHEICQGVQVHIMDNAFNPLTLGYNVLKAMMTLWPDRFTMDLVSPVIGTKHRFIEYLAGRQLQTIADLDAGIELSGVTDHKFWQESRAYYRY</sequence>
<dbReference type="Pfam" id="PF07075">
    <property type="entry name" value="NamZ_N"/>
    <property type="match status" value="1"/>
</dbReference>
<dbReference type="InterPro" id="IPR048503">
    <property type="entry name" value="NamZ_C"/>
</dbReference>
<dbReference type="PIRSF" id="PIRSF016719">
    <property type="entry name" value="UCP016719"/>
    <property type="match status" value="1"/>
</dbReference>
<feature type="domain" description="Peptidoglycan beta-N-acetylmuramidase NamZ C-terminal" evidence="2">
    <location>
        <begin position="227"/>
        <end position="352"/>
    </location>
</feature>
<dbReference type="Proteomes" id="UP001597199">
    <property type="component" value="Unassembled WGS sequence"/>
</dbReference>
<dbReference type="InterPro" id="IPR008302">
    <property type="entry name" value="NamZ"/>
</dbReference>
<dbReference type="PANTHER" id="PTHR42915:SF1">
    <property type="entry name" value="PEPTIDOGLYCAN BETA-N-ACETYLMURAMIDASE NAMZ"/>
    <property type="match status" value="1"/>
</dbReference>
<protein>
    <submittedName>
        <fullName evidence="3">Exo-beta-N-acetylmuramidase NamZ domain-containing protein</fullName>
    </submittedName>
</protein>
<evidence type="ECO:0000259" key="1">
    <source>
        <dbReference type="Pfam" id="PF07075"/>
    </source>
</evidence>
<dbReference type="PANTHER" id="PTHR42915">
    <property type="entry name" value="HYPOTHETICAL 460 KDA PROTEIN IN FEUA-SIGW INTERGENIC REGION [PRECURSOR]"/>
    <property type="match status" value="1"/>
</dbReference>
<evidence type="ECO:0000313" key="4">
    <source>
        <dbReference type="Proteomes" id="UP001597199"/>
    </source>
</evidence>
<comment type="caution">
    <text evidence="3">The sequence shown here is derived from an EMBL/GenBank/DDBJ whole genome shotgun (WGS) entry which is preliminary data.</text>
</comment>
<feature type="domain" description="Peptidoglycan beta-N-acetylmuramidase NamZ N-terminal" evidence="1">
    <location>
        <begin position="22"/>
        <end position="222"/>
    </location>
</feature>
<dbReference type="RefSeq" id="WP_204118551.1">
    <property type="nucleotide sequence ID" value="NZ_BOLV01000005.1"/>
</dbReference>
<dbReference type="Pfam" id="PF20732">
    <property type="entry name" value="NamZ_C"/>
    <property type="match status" value="1"/>
</dbReference>